<dbReference type="GO" id="GO:0004222">
    <property type="term" value="F:metalloendopeptidase activity"/>
    <property type="evidence" value="ECO:0007669"/>
    <property type="project" value="InterPro"/>
</dbReference>
<dbReference type="RefSeq" id="WP_229725736.1">
    <property type="nucleotide sequence ID" value="NZ_BMOF01000019.1"/>
</dbReference>
<dbReference type="InterPro" id="IPR004387">
    <property type="entry name" value="Pept_M50_Zn"/>
</dbReference>
<keyword evidence="14" id="KW-1185">Reference proteome</keyword>
<dbReference type="Pfam" id="PF17820">
    <property type="entry name" value="PDZ_6"/>
    <property type="match status" value="1"/>
</dbReference>
<feature type="domain" description="PDZ" evidence="12">
    <location>
        <begin position="201"/>
        <end position="267"/>
    </location>
</feature>
<dbReference type="PANTHER" id="PTHR42837">
    <property type="entry name" value="REGULATOR OF SIGMA-E PROTEASE RSEP"/>
    <property type="match status" value="1"/>
</dbReference>
<comment type="similarity">
    <text evidence="3 11">Belongs to the peptidase M50B family.</text>
</comment>
<dbReference type="NCBIfam" id="TIGR00054">
    <property type="entry name" value="RIP metalloprotease RseP"/>
    <property type="match status" value="1"/>
</dbReference>
<organism evidence="13 14">
    <name type="scientific">Calditerricola satsumensis</name>
    <dbReference type="NCBI Taxonomy" id="373054"/>
    <lineage>
        <taxon>Bacteria</taxon>
        <taxon>Bacillati</taxon>
        <taxon>Bacillota</taxon>
        <taxon>Bacilli</taxon>
        <taxon>Bacillales</taxon>
        <taxon>Bacillaceae</taxon>
        <taxon>Calditerricola</taxon>
    </lineage>
</organism>
<evidence type="ECO:0000256" key="2">
    <source>
        <dbReference type="ARBA" id="ARBA00004141"/>
    </source>
</evidence>
<dbReference type="PROSITE" id="PS50106">
    <property type="entry name" value="PDZ"/>
    <property type="match status" value="1"/>
</dbReference>
<dbReference type="PANTHER" id="PTHR42837:SF2">
    <property type="entry name" value="MEMBRANE METALLOPROTEASE ARASP2, CHLOROPLASTIC-RELATED"/>
    <property type="match status" value="1"/>
</dbReference>
<dbReference type="EMBL" id="BMOF01000019">
    <property type="protein sequence ID" value="GGJ99478.1"/>
    <property type="molecule type" value="Genomic_DNA"/>
</dbReference>
<proteinExistence type="inferred from homology"/>
<dbReference type="EC" id="3.4.24.-" evidence="11"/>
<evidence type="ECO:0000256" key="6">
    <source>
        <dbReference type="ARBA" id="ARBA00022801"/>
    </source>
</evidence>
<dbReference type="CDD" id="cd23081">
    <property type="entry name" value="cpPDZ_EcRseP-like"/>
    <property type="match status" value="1"/>
</dbReference>
<evidence type="ECO:0000256" key="4">
    <source>
        <dbReference type="ARBA" id="ARBA00022670"/>
    </source>
</evidence>
<sequence>MNAILAIALVFGALVFFHELGHFLLAKRAGILVREFAIGFGPRLVAFRKGETTYSLRLFPLGGYVRMAGEDPEMVPLATGRKVHVRVNGQGQVTDIYLERPEGVPHAMPVTVQVADLERALTLTVEEPDGTVRRYPVHPQAHLHDKGRAVQIAPLDRQFGSKTLGQRFATIVAGPVANLLLAVVLFFAFALMTPAVTGRPVVGDVEPGLPAAKAGLAPGDRIVSVNGRAANDWTDLLEAVRASEGRPLTLVVDREGQRLTVTLKPEQRDGRWLVGIAPETRPRTLAEAATYGVVQTWDLSAKIVTFLGLLVGKLFTGEGPEADLSGPVGIFLFTGAAAEQGLASLVHWAAFLSVNLAIFNLLPFPALDGGRLLFLGIEALRGRPVDPEKESLVHFIGLAFLLLLIIVVTWNDIQNLDRLRDIVD</sequence>
<keyword evidence="8 11" id="KW-1133">Transmembrane helix</keyword>
<dbReference type="InterPro" id="IPR041489">
    <property type="entry name" value="PDZ_6"/>
</dbReference>
<evidence type="ECO:0000256" key="9">
    <source>
        <dbReference type="ARBA" id="ARBA00023049"/>
    </source>
</evidence>
<dbReference type="SMART" id="SM00228">
    <property type="entry name" value="PDZ"/>
    <property type="match status" value="1"/>
</dbReference>
<dbReference type="InterPro" id="IPR036034">
    <property type="entry name" value="PDZ_sf"/>
</dbReference>
<gene>
    <name evidence="13" type="primary">rasP</name>
    <name evidence="13" type="ORF">GCM10007043_11990</name>
</gene>
<reference evidence="13" key="1">
    <citation type="journal article" date="2014" name="Int. J. Syst. Evol. Microbiol.">
        <title>Complete genome sequence of Corynebacterium casei LMG S-19264T (=DSM 44701T), isolated from a smear-ripened cheese.</title>
        <authorList>
            <consortium name="US DOE Joint Genome Institute (JGI-PGF)"/>
            <person name="Walter F."/>
            <person name="Albersmeier A."/>
            <person name="Kalinowski J."/>
            <person name="Ruckert C."/>
        </authorList>
    </citation>
    <scope>NUCLEOTIDE SEQUENCE</scope>
    <source>
        <strain evidence="13">JCM 14719</strain>
    </source>
</reference>
<evidence type="ECO:0000256" key="1">
    <source>
        <dbReference type="ARBA" id="ARBA00001947"/>
    </source>
</evidence>
<reference evidence="13" key="2">
    <citation type="submission" date="2020-09" db="EMBL/GenBank/DDBJ databases">
        <authorList>
            <person name="Sun Q."/>
            <person name="Ohkuma M."/>
        </authorList>
    </citation>
    <scope>NUCLEOTIDE SEQUENCE</scope>
    <source>
        <strain evidence="13">JCM 14719</strain>
    </source>
</reference>
<keyword evidence="6 11" id="KW-0378">Hydrolase</keyword>
<evidence type="ECO:0000256" key="5">
    <source>
        <dbReference type="ARBA" id="ARBA00022692"/>
    </source>
</evidence>
<dbReference type="InterPro" id="IPR008915">
    <property type="entry name" value="Peptidase_M50"/>
</dbReference>
<comment type="cofactor">
    <cofactor evidence="1 11">
        <name>Zn(2+)</name>
        <dbReference type="ChEBI" id="CHEBI:29105"/>
    </cofactor>
</comment>
<feature type="transmembrane region" description="Helical" evidence="11">
    <location>
        <begin position="168"/>
        <end position="191"/>
    </location>
</feature>
<dbReference type="AlphaFoldDB" id="A0A8J3BBR1"/>
<keyword evidence="5 11" id="KW-0812">Transmembrane</keyword>
<dbReference type="Gene3D" id="2.30.42.10">
    <property type="match status" value="1"/>
</dbReference>
<dbReference type="Proteomes" id="UP000637720">
    <property type="component" value="Unassembled WGS sequence"/>
</dbReference>
<keyword evidence="9 11" id="KW-0482">Metalloprotease</keyword>
<evidence type="ECO:0000256" key="8">
    <source>
        <dbReference type="ARBA" id="ARBA00022989"/>
    </source>
</evidence>
<dbReference type="InterPro" id="IPR001478">
    <property type="entry name" value="PDZ"/>
</dbReference>
<keyword evidence="7 11" id="KW-0862">Zinc</keyword>
<evidence type="ECO:0000259" key="12">
    <source>
        <dbReference type="PROSITE" id="PS50106"/>
    </source>
</evidence>
<evidence type="ECO:0000313" key="13">
    <source>
        <dbReference type="EMBL" id="GGJ99478.1"/>
    </source>
</evidence>
<comment type="subcellular location">
    <subcellularLocation>
        <location evidence="2">Membrane</location>
        <topology evidence="2">Multi-pass membrane protein</topology>
    </subcellularLocation>
</comment>
<evidence type="ECO:0000256" key="10">
    <source>
        <dbReference type="ARBA" id="ARBA00023136"/>
    </source>
</evidence>
<dbReference type="GO" id="GO:0016020">
    <property type="term" value="C:membrane"/>
    <property type="evidence" value="ECO:0007669"/>
    <property type="project" value="UniProtKB-SubCell"/>
</dbReference>
<evidence type="ECO:0000256" key="7">
    <source>
        <dbReference type="ARBA" id="ARBA00022833"/>
    </source>
</evidence>
<evidence type="ECO:0000256" key="3">
    <source>
        <dbReference type="ARBA" id="ARBA00007931"/>
    </source>
</evidence>
<dbReference type="SUPFAM" id="SSF50156">
    <property type="entry name" value="PDZ domain-like"/>
    <property type="match status" value="1"/>
</dbReference>
<feature type="transmembrane region" description="Helical" evidence="11">
    <location>
        <begin position="392"/>
        <end position="410"/>
    </location>
</feature>
<dbReference type="GO" id="GO:0006508">
    <property type="term" value="P:proteolysis"/>
    <property type="evidence" value="ECO:0007669"/>
    <property type="project" value="UniProtKB-KW"/>
</dbReference>
<dbReference type="GO" id="GO:0046872">
    <property type="term" value="F:metal ion binding"/>
    <property type="evidence" value="ECO:0007669"/>
    <property type="project" value="UniProtKB-KW"/>
</dbReference>
<name>A0A8J3BBR1_9BACI</name>
<dbReference type="Pfam" id="PF02163">
    <property type="entry name" value="Peptidase_M50"/>
    <property type="match status" value="1"/>
</dbReference>
<keyword evidence="4 13" id="KW-0645">Protease</keyword>
<dbReference type="CDD" id="cd06163">
    <property type="entry name" value="S2P-M50_PDZ_RseP-like"/>
    <property type="match status" value="1"/>
</dbReference>
<accession>A0A8J3BBR1</accession>
<keyword evidence="11" id="KW-0479">Metal-binding</keyword>
<keyword evidence="10 11" id="KW-0472">Membrane</keyword>
<evidence type="ECO:0000313" key="14">
    <source>
        <dbReference type="Proteomes" id="UP000637720"/>
    </source>
</evidence>
<comment type="caution">
    <text evidence="13">The sequence shown here is derived from an EMBL/GenBank/DDBJ whole genome shotgun (WGS) entry which is preliminary data.</text>
</comment>
<evidence type="ECO:0000256" key="11">
    <source>
        <dbReference type="RuleBase" id="RU362031"/>
    </source>
</evidence>
<protein>
    <recommendedName>
        <fullName evidence="11">Zinc metalloprotease</fullName>
        <ecNumber evidence="11">3.4.24.-</ecNumber>
    </recommendedName>
</protein>